<dbReference type="SUPFAM" id="SSF103473">
    <property type="entry name" value="MFS general substrate transporter"/>
    <property type="match status" value="1"/>
</dbReference>
<feature type="transmembrane region" description="Helical" evidence="7">
    <location>
        <begin position="408"/>
        <end position="430"/>
    </location>
</feature>
<feature type="transmembrane region" description="Helical" evidence="7">
    <location>
        <begin position="347"/>
        <end position="368"/>
    </location>
</feature>
<dbReference type="PROSITE" id="PS50850">
    <property type="entry name" value="MFS"/>
    <property type="match status" value="1"/>
</dbReference>
<evidence type="ECO:0000256" key="2">
    <source>
        <dbReference type="ARBA" id="ARBA00010992"/>
    </source>
</evidence>
<dbReference type="GO" id="GO:0005351">
    <property type="term" value="F:carbohydrate:proton symporter activity"/>
    <property type="evidence" value="ECO:0007669"/>
    <property type="project" value="TreeGrafter"/>
</dbReference>
<dbReference type="GO" id="GO:0016020">
    <property type="term" value="C:membrane"/>
    <property type="evidence" value="ECO:0007669"/>
    <property type="project" value="UniProtKB-SubCell"/>
</dbReference>
<dbReference type="FunFam" id="1.20.1250.20:FF:000078">
    <property type="entry name" value="MFS maltose transporter, putative"/>
    <property type="match status" value="1"/>
</dbReference>
<dbReference type="PANTHER" id="PTHR48022:SF41">
    <property type="entry name" value="MAJOR FACILITATOR SUPERFAMILY (MFS) PROFILE DOMAIN-CONTAINING PROTEIN"/>
    <property type="match status" value="1"/>
</dbReference>
<proteinExistence type="inferred from homology"/>
<dbReference type="PANTHER" id="PTHR48022">
    <property type="entry name" value="PLASTIDIC GLUCOSE TRANSPORTER 4"/>
    <property type="match status" value="1"/>
</dbReference>
<keyword evidence="10" id="KW-1185">Reference proteome</keyword>
<feature type="compositionally biased region" description="Basic and acidic residues" evidence="6">
    <location>
        <begin position="1"/>
        <end position="20"/>
    </location>
</feature>
<dbReference type="OrthoDB" id="6612291at2759"/>
<dbReference type="AlphaFoldDB" id="A0A9W8XJQ2"/>
<evidence type="ECO:0000256" key="1">
    <source>
        <dbReference type="ARBA" id="ARBA00004141"/>
    </source>
</evidence>
<name>A0A9W8XJQ2_9PLEO</name>
<dbReference type="GeneID" id="80911424"/>
<comment type="subcellular location">
    <subcellularLocation>
        <location evidence="1">Membrane</location>
        <topology evidence="1">Multi-pass membrane protein</topology>
    </subcellularLocation>
</comment>
<dbReference type="InterPro" id="IPR036259">
    <property type="entry name" value="MFS_trans_sf"/>
</dbReference>
<feature type="domain" description="Major facilitator superfamily (MFS) profile" evidence="8">
    <location>
        <begin position="48"/>
        <end position="499"/>
    </location>
</feature>
<feature type="transmembrane region" description="Helical" evidence="7">
    <location>
        <begin position="194"/>
        <end position="219"/>
    </location>
</feature>
<feature type="transmembrane region" description="Helical" evidence="7">
    <location>
        <begin position="160"/>
        <end position="182"/>
    </location>
</feature>
<evidence type="ECO:0000313" key="10">
    <source>
        <dbReference type="Proteomes" id="UP001140513"/>
    </source>
</evidence>
<dbReference type="Proteomes" id="UP001140513">
    <property type="component" value="Unassembled WGS sequence"/>
</dbReference>
<dbReference type="InterPro" id="IPR020846">
    <property type="entry name" value="MFS_dom"/>
</dbReference>
<sequence>MAHANDTEKSDQHNKVERFDSAAPHNSDPYNELSLKAALRQYPKYVYYVLGLATVIILWGYDLVVVGSITAVDPFLRDFGEFDRIEDNEEKWIIPALWLSLWQAMPCVGQLFGAVTAGRLQDKIGRKRCLLIASVITALSVLVEMLAYKAPSVNGRRGVFLAGKIVQGFALALIKMVTLTWVSETAPTCLRGAAMAIFPAFNLLGQLIGALVIFGVNQIKNETGYLIAFGAQWAFSIAPFAMAFLLPESPAYLVREKKMDAARASLAQLFAPKNDVEDMLEKLRAAIAEEERTAGSITYKKCFQGTNRRRSLIVIFANLLPPLFGLPLLTSSSYFLQQVGMSSTYSLMMLIVGIVVGTIANLGSTWTLSHVGRRRLTISTLLLAAAIWTAMGVVGCVTVQGFTPWLTAAFLMLIITVCGLGVWPASYAIMSEASALRLRAPSQAIGGISAYVSAIFTNFVLPYLYNPDAADLKAKTGFVFTGCCVLAAGATWLVVPEMKGRNVSQVDRMFQECVGARESRKWRSGVETESQEP</sequence>
<organism evidence="9 10">
    <name type="scientific">Didymosphaeria variabile</name>
    <dbReference type="NCBI Taxonomy" id="1932322"/>
    <lineage>
        <taxon>Eukaryota</taxon>
        <taxon>Fungi</taxon>
        <taxon>Dikarya</taxon>
        <taxon>Ascomycota</taxon>
        <taxon>Pezizomycotina</taxon>
        <taxon>Dothideomycetes</taxon>
        <taxon>Pleosporomycetidae</taxon>
        <taxon>Pleosporales</taxon>
        <taxon>Massarineae</taxon>
        <taxon>Didymosphaeriaceae</taxon>
        <taxon>Didymosphaeria</taxon>
    </lineage>
</organism>
<dbReference type="RefSeq" id="XP_056070901.1">
    <property type="nucleotide sequence ID" value="XM_056216654.1"/>
</dbReference>
<feature type="transmembrane region" description="Helical" evidence="7">
    <location>
        <begin position="312"/>
        <end position="335"/>
    </location>
</feature>
<reference evidence="9" key="1">
    <citation type="submission" date="2022-10" db="EMBL/GenBank/DDBJ databases">
        <title>Tapping the CABI collections for fungal endophytes: first genome assemblies for Collariella, Neodidymelliopsis, Ascochyta clinopodiicola, Didymella pomorum, Didymosphaeria variabile, Neocosmospora piperis and Neocucurbitaria cava.</title>
        <authorList>
            <person name="Hill R."/>
        </authorList>
    </citation>
    <scope>NUCLEOTIDE SEQUENCE</scope>
    <source>
        <strain evidence="9">IMI 356815</strain>
    </source>
</reference>
<feature type="region of interest" description="Disordered" evidence="6">
    <location>
        <begin position="1"/>
        <end position="25"/>
    </location>
</feature>
<evidence type="ECO:0000256" key="3">
    <source>
        <dbReference type="ARBA" id="ARBA00022692"/>
    </source>
</evidence>
<gene>
    <name evidence="9" type="ORF">N0V89_007894</name>
</gene>
<evidence type="ECO:0000256" key="5">
    <source>
        <dbReference type="ARBA" id="ARBA00023136"/>
    </source>
</evidence>
<feature type="transmembrane region" description="Helical" evidence="7">
    <location>
        <begin position="129"/>
        <end position="148"/>
    </location>
</feature>
<accession>A0A9W8XJQ2</accession>
<keyword evidence="3 7" id="KW-0812">Transmembrane</keyword>
<keyword evidence="4 7" id="KW-1133">Transmembrane helix</keyword>
<evidence type="ECO:0000313" key="9">
    <source>
        <dbReference type="EMBL" id="KAJ4352545.1"/>
    </source>
</evidence>
<protein>
    <recommendedName>
        <fullName evidence="8">Major facilitator superfamily (MFS) profile domain-containing protein</fullName>
    </recommendedName>
</protein>
<evidence type="ECO:0000259" key="8">
    <source>
        <dbReference type="PROSITE" id="PS50850"/>
    </source>
</evidence>
<evidence type="ECO:0000256" key="6">
    <source>
        <dbReference type="SAM" id="MobiDB-lite"/>
    </source>
</evidence>
<feature type="transmembrane region" description="Helical" evidence="7">
    <location>
        <begin position="45"/>
        <end position="72"/>
    </location>
</feature>
<dbReference type="InterPro" id="IPR050360">
    <property type="entry name" value="MFS_Sugar_Transporters"/>
</dbReference>
<dbReference type="InterPro" id="IPR005828">
    <property type="entry name" value="MFS_sugar_transport-like"/>
</dbReference>
<feature type="transmembrane region" description="Helical" evidence="7">
    <location>
        <begin position="442"/>
        <end position="465"/>
    </location>
</feature>
<dbReference type="EMBL" id="JAPEUX010000005">
    <property type="protein sequence ID" value="KAJ4352545.1"/>
    <property type="molecule type" value="Genomic_DNA"/>
</dbReference>
<comment type="similarity">
    <text evidence="2">Belongs to the major facilitator superfamily. Sugar transporter (TC 2.A.1.1) family.</text>
</comment>
<comment type="caution">
    <text evidence="9">The sequence shown here is derived from an EMBL/GenBank/DDBJ whole genome shotgun (WGS) entry which is preliminary data.</text>
</comment>
<feature type="transmembrane region" description="Helical" evidence="7">
    <location>
        <begin position="477"/>
        <end position="495"/>
    </location>
</feature>
<evidence type="ECO:0000256" key="4">
    <source>
        <dbReference type="ARBA" id="ARBA00022989"/>
    </source>
</evidence>
<dbReference type="Pfam" id="PF00083">
    <property type="entry name" value="Sugar_tr"/>
    <property type="match status" value="1"/>
</dbReference>
<dbReference type="Gene3D" id="1.20.1250.20">
    <property type="entry name" value="MFS general substrate transporter like domains"/>
    <property type="match status" value="1"/>
</dbReference>
<feature type="transmembrane region" description="Helical" evidence="7">
    <location>
        <begin position="92"/>
        <end position="117"/>
    </location>
</feature>
<feature type="transmembrane region" description="Helical" evidence="7">
    <location>
        <begin position="225"/>
        <end position="246"/>
    </location>
</feature>
<keyword evidence="5 7" id="KW-0472">Membrane</keyword>
<feature type="transmembrane region" description="Helical" evidence="7">
    <location>
        <begin position="380"/>
        <end position="402"/>
    </location>
</feature>
<evidence type="ECO:0000256" key="7">
    <source>
        <dbReference type="SAM" id="Phobius"/>
    </source>
</evidence>